<feature type="transmembrane region" description="Helical" evidence="6">
    <location>
        <begin position="62"/>
        <end position="95"/>
    </location>
</feature>
<reference evidence="7 8" key="1">
    <citation type="submission" date="2021-03" db="EMBL/GenBank/DDBJ databases">
        <title>Sequencing the genomes of 1000 actinobacteria strains.</title>
        <authorList>
            <person name="Klenk H.-P."/>
        </authorList>
    </citation>
    <scope>NUCLEOTIDE SEQUENCE [LARGE SCALE GENOMIC DNA]</scope>
    <source>
        <strain evidence="7 8">DSM 45510</strain>
    </source>
</reference>
<evidence type="ECO:0000256" key="6">
    <source>
        <dbReference type="SAM" id="Phobius"/>
    </source>
</evidence>
<feature type="transmembrane region" description="Helical" evidence="6">
    <location>
        <begin position="37"/>
        <end position="55"/>
    </location>
</feature>
<feature type="transmembrane region" description="Helical" evidence="6">
    <location>
        <begin position="12"/>
        <end position="31"/>
    </location>
</feature>
<comment type="subcellular location">
    <subcellularLocation>
        <location evidence="1">Cell membrane</location>
        <topology evidence="1">Multi-pass membrane protein</topology>
    </subcellularLocation>
</comment>
<comment type="caution">
    <text evidence="7">The sequence shown here is derived from an EMBL/GenBank/DDBJ whole genome shotgun (WGS) entry which is preliminary data.</text>
</comment>
<keyword evidence="5 6" id="KW-0472">Membrane</keyword>
<feature type="transmembrane region" description="Helical" evidence="6">
    <location>
        <begin position="101"/>
        <end position="120"/>
    </location>
</feature>
<dbReference type="EMBL" id="JAGGMS010000001">
    <property type="protein sequence ID" value="MBP2185834.1"/>
    <property type="molecule type" value="Genomic_DNA"/>
</dbReference>
<dbReference type="Pfam" id="PF06081">
    <property type="entry name" value="ArAE_1"/>
    <property type="match status" value="1"/>
</dbReference>
<evidence type="ECO:0000313" key="8">
    <source>
        <dbReference type="Proteomes" id="UP000741013"/>
    </source>
</evidence>
<dbReference type="InterPro" id="IPR010343">
    <property type="entry name" value="ArAE_1"/>
</dbReference>
<dbReference type="PANTHER" id="PTHR30509">
    <property type="entry name" value="P-HYDROXYBENZOIC ACID EFFLUX PUMP SUBUNIT-RELATED"/>
    <property type="match status" value="1"/>
</dbReference>
<dbReference type="Proteomes" id="UP000741013">
    <property type="component" value="Unassembled WGS sequence"/>
</dbReference>
<keyword evidence="3 6" id="KW-0812">Transmembrane</keyword>
<accession>A0ABS4Q2C0</accession>
<keyword evidence="2" id="KW-1003">Cell membrane</keyword>
<evidence type="ECO:0000313" key="7">
    <source>
        <dbReference type="EMBL" id="MBP2185834.1"/>
    </source>
</evidence>
<organism evidence="7 8">
    <name type="scientific">Amycolatopsis magusensis</name>
    <dbReference type="NCBI Taxonomy" id="882444"/>
    <lineage>
        <taxon>Bacteria</taxon>
        <taxon>Bacillati</taxon>
        <taxon>Actinomycetota</taxon>
        <taxon>Actinomycetes</taxon>
        <taxon>Pseudonocardiales</taxon>
        <taxon>Pseudonocardiaceae</taxon>
        <taxon>Amycolatopsis</taxon>
    </lineage>
</organism>
<gene>
    <name evidence="7" type="ORF">JOM49_007360</name>
</gene>
<evidence type="ECO:0000256" key="2">
    <source>
        <dbReference type="ARBA" id="ARBA00022475"/>
    </source>
</evidence>
<proteinExistence type="predicted"/>
<keyword evidence="8" id="KW-1185">Reference proteome</keyword>
<dbReference type="RefSeq" id="WP_209668670.1">
    <property type="nucleotide sequence ID" value="NZ_JAGGMS010000001.1"/>
</dbReference>
<dbReference type="PANTHER" id="PTHR30509:SF9">
    <property type="entry name" value="MULTIDRUG RESISTANCE PROTEIN MDTO"/>
    <property type="match status" value="1"/>
</dbReference>
<evidence type="ECO:0000256" key="3">
    <source>
        <dbReference type="ARBA" id="ARBA00022692"/>
    </source>
</evidence>
<keyword evidence="4 6" id="KW-1133">Transmembrane helix</keyword>
<name>A0ABS4Q2C0_9PSEU</name>
<evidence type="ECO:0000256" key="5">
    <source>
        <dbReference type="ARBA" id="ARBA00023136"/>
    </source>
</evidence>
<evidence type="ECO:0000256" key="4">
    <source>
        <dbReference type="ARBA" id="ARBA00022989"/>
    </source>
</evidence>
<protein>
    <submittedName>
        <fullName evidence="7">Membrane protein YccC</fullName>
    </submittedName>
</protein>
<evidence type="ECO:0000256" key="1">
    <source>
        <dbReference type="ARBA" id="ARBA00004651"/>
    </source>
</evidence>
<feature type="transmembrane region" description="Helical" evidence="6">
    <location>
        <begin position="132"/>
        <end position="154"/>
    </location>
</feature>
<sequence>MADHWRRTAVLQSVKAAVAAVLAWLVAAEWWGLPQPFLAPYAAVFLVEATVYRSVRTALQQVGAVVLGVVLAALAGLVVPWQAVALGLAVVVGLLVGRWRGFGSSGVWVGVTALLLITYGSTNNLMLSLDRIGETVLGAVIGVAVNALIFPPVYTRSTAAATHALAEELAALLDDIAAGLRKSGKPDSSSWVARARNTEQLLHRAEEASGWGAESVRFNPRSRSGGRAAHVARWHDLMVLLRAAWPHVRELTEALDHAVRNEDAYRYPNEASRGRLAALIEATARLGRARSAGDHEDLTAATEAGRTAMSDLENDMVSSQALDLTIGLAGVLLPAKKAFDQFAAS</sequence>